<evidence type="ECO:0000313" key="1">
    <source>
        <dbReference type="EMBL" id="HGW60467.1"/>
    </source>
</evidence>
<dbReference type="AlphaFoldDB" id="A0A7C4U120"/>
<organism evidence="1">
    <name type="scientific">Caldisericum exile</name>
    <dbReference type="NCBI Taxonomy" id="693075"/>
    <lineage>
        <taxon>Bacteria</taxon>
        <taxon>Pseudomonadati</taxon>
        <taxon>Caldisericota/Cryosericota group</taxon>
        <taxon>Caldisericota</taxon>
        <taxon>Caldisericia</taxon>
        <taxon>Caldisericales</taxon>
        <taxon>Caldisericaceae</taxon>
        <taxon>Caldisericum</taxon>
    </lineage>
</organism>
<proteinExistence type="predicted"/>
<name>A0A7C4U120_9BACT</name>
<comment type="caution">
    <text evidence="1">The sequence shown here is derived from an EMBL/GenBank/DDBJ whole genome shotgun (WGS) entry which is preliminary data.</text>
</comment>
<protein>
    <submittedName>
        <fullName evidence="1">Uncharacterized protein</fullName>
    </submittedName>
</protein>
<dbReference type="EMBL" id="DTHV01000108">
    <property type="protein sequence ID" value="HGW60467.1"/>
    <property type="molecule type" value="Genomic_DNA"/>
</dbReference>
<reference evidence="1" key="1">
    <citation type="journal article" date="2020" name="mSystems">
        <title>Genome- and Community-Level Interaction Insights into Carbon Utilization and Element Cycling Functions of Hydrothermarchaeota in Hydrothermal Sediment.</title>
        <authorList>
            <person name="Zhou Z."/>
            <person name="Liu Y."/>
            <person name="Xu W."/>
            <person name="Pan J."/>
            <person name="Luo Z.H."/>
            <person name="Li M."/>
        </authorList>
    </citation>
    <scope>NUCLEOTIDE SEQUENCE [LARGE SCALE GENOMIC DNA]</scope>
    <source>
        <strain evidence="1">SpSt-794</strain>
    </source>
</reference>
<accession>A0A7C4U120</accession>
<sequence>MTTIIEMIINGIFIGFGTTIGTYLGTKFTQMMIEKQLEEIRKLLEQKKKLSKPSLKSLSWTTTKNLEAR</sequence>
<gene>
    <name evidence="1" type="ORF">ENV82_03445</name>
</gene>